<comment type="caution">
    <text evidence="2">The sequence shown here is derived from an EMBL/GenBank/DDBJ whole genome shotgun (WGS) entry which is preliminary data.</text>
</comment>
<protein>
    <submittedName>
        <fullName evidence="2">PHP domain-containing protein</fullName>
    </submittedName>
</protein>
<dbReference type="Proteomes" id="UP000714380">
    <property type="component" value="Unassembled WGS sequence"/>
</dbReference>
<dbReference type="Gene3D" id="3.20.20.140">
    <property type="entry name" value="Metal-dependent hydrolases"/>
    <property type="match status" value="1"/>
</dbReference>
<evidence type="ECO:0000313" key="2">
    <source>
        <dbReference type="EMBL" id="MCA6063281.1"/>
    </source>
</evidence>
<dbReference type="Pfam" id="PF02811">
    <property type="entry name" value="PHP"/>
    <property type="match status" value="1"/>
</dbReference>
<organism evidence="2 3">
    <name type="scientific">Thalassolituus marinus</name>
    <dbReference type="NCBI Taxonomy" id="671053"/>
    <lineage>
        <taxon>Bacteria</taxon>
        <taxon>Pseudomonadati</taxon>
        <taxon>Pseudomonadota</taxon>
        <taxon>Gammaproteobacteria</taxon>
        <taxon>Oceanospirillales</taxon>
        <taxon>Oceanospirillaceae</taxon>
        <taxon>Thalassolituus</taxon>
    </lineage>
</organism>
<dbReference type="PANTHER" id="PTHR42924">
    <property type="entry name" value="EXONUCLEASE"/>
    <property type="match status" value="1"/>
</dbReference>
<dbReference type="EMBL" id="JAEDAH010000032">
    <property type="protein sequence ID" value="MCA6063281.1"/>
    <property type="molecule type" value="Genomic_DNA"/>
</dbReference>
<dbReference type="InterPro" id="IPR004013">
    <property type="entry name" value="PHP_dom"/>
</dbReference>
<dbReference type="PANTHER" id="PTHR42924:SF3">
    <property type="entry name" value="POLYMERASE_HISTIDINOL PHOSPHATASE N-TERMINAL DOMAIN-CONTAINING PROTEIN"/>
    <property type="match status" value="1"/>
</dbReference>
<evidence type="ECO:0000313" key="3">
    <source>
        <dbReference type="Proteomes" id="UP000714380"/>
    </source>
</evidence>
<accession>A0ABS7ZNI9</accession>
<keyword evidence="3" id="KW-1185">Reference proteome</keyword>
<reference evidence="2 3" key="1">
    <citation type="submission" date="2020-12" db="EMBL/GenBank/DDBJ databases">
        <title>Novel Thalassolituus-related marine hydrocarbonoclastic bacteria mediated algae-derived hydrocarbons mineralization in twilight zone of the northern South China Sea.</title>
        <authorList>
            <person name="Dong C."/>
        </authorList>
    </citation>
    <scope>NUCLEOTIDE SEQUENCE [LARGE SCALE GENOMIC DNA]</scope>
    <source>
        <strain evidence="2 3">IMCC1826</strain>
    </source>
</reference>
<dbReference type="SUPFAM" id="SSF89550">
    <property type="entry name" value="PHP domain-like"/>
    <property type="match status" value="1"/>
</dbReference>
<name>A0ABS7ZNI9_9GAMM</name>
<dbReference type="CDD" id="cd07438">
    <property type="entry name" value="PHP_HisPPase_AMP"/>
    <property type="match status" value="1"/>
</dbReference>
<evidence type="ECO:0000259" key="1">
    <source>
        <dbReference type="SMART" id="SM00481"/>
    </source>
</evidence>
<dbReference type="InterPro" id="IPR016195">
    <property type="entry name" value="Pol/histidinol_Pase-like"/>
</dbReference>
<dbReference type="SMART" id="SM00481">
    <property type="entry name" value="POLIIIAc"/>
    <property type="match status" value="1"/>
</dbReference>
<dbReference type="InterPro" id="IPR052018">
    <property type="entry name" value="PHP_domain"/>
</dbReference>
<feature type="domain" description="Polymerase/histidinol phosphatase N-terminal" evidence="1">
    <location>
        <begin position="14"/>
        <end position="79"/>
    </location>
</feature>
<proteinExistence type="predicted"/>
<gene>
    <name evidence="2" type="ORF">I9W95_06640</name>
</gene>
<dbReference type="InterPro" id="IPR003141">
    <property type="entry name" value="Pol/His_phosphatase_N"/>
</dbReference>
<dbReference type="Gene3D" id="1.10.150.650">
    <property type="match status" value="1"/>
</dbReference>
<sequence length="290" mass="31133">MSYAGVSVHVLSEIDLHCHSTASDGKLPAAELVQRAAERGIRTLAITDHDTAEGFRQGQAKAGELGVTLIPGIELSCVWGGITIHIVGLNFDPQSDAMRAAEQAQSDARASRSEIIAERLSKRLKTDINLADVQALAGGDQVGRPHFAQYLLDRGLVPSMNTAFGKYLGAGKPGDVKASWPEMAQAVRWIADAGGIPVMAHAHLYKMTRTKLKACISDFIDAGGRAIEVAYGQMDSNQRGQMSALAREFELMGSCGSDFHGPNRYGLDLGVMPPFPADVTPVWHSWQKPA</sequence>